<dbReference type="OrthoDB" id="6305173at2"/>
<dbReference type="Proteomes" id="UP000183635">
    <property type="component" value="Unassembled WGS sequence"/>
</dbReference>
<evidence type="ECO:0000313" key="2">
    <source>
        <dbReference type="EMBL" id="SFH95671.1"/>
    </source>
</evidence>
<gene>
    <name evidence="2" type="ORF">SAMN04488021_14616</name>
</gene>
<accession>A0A1I3EAE6</accession>
<name>A0A1I3EAE6_9RHOB</name>
<dbReference type="RefSeq" id="WP_074970547.1">
    <property type="nucleotide sequence ID" value="NZ_CBCRYP010000038.1"/>
</dbReference>
<dbReference type="EMBL" id="FOPU01000046">
    <property type="protein sequence ID" value="SFH95671.1"/>
    <property type="molecule type" value="Genomic_DNA"/>
</dbReference>
<dbReference type="Gene3D" id="2.170.16.10">
    <property type="entry name" value="Hedgehog/Intein (Hint) domain"/>
    <property type="match status" value="1"/>
</dbReference>
<evidence type="ECO:0000259" key="1">
    <source>
        <dbReference type="Pfam" id="PF13403"/>
    </source>
</evidence>
<feature type="domain" description="Hedgehog/Intein (Hint)" evidence="1">
    <location>
        <begin position="107"/>
        <end position="253"/>
    </location>
</feature>
<sequence>MADFTINANGFGSFYENVGNNGTDDTVTVNIGSGFSGTITVDSQPGDNEQDDTIVNLPDGWRLQVVNLSEDDSENPSFKDWSYEVLNADGQSVGTLSIRSNNIQGAPCFCAGTMIETPEGPVAVETLMPGDLVVTRDHGPQALRWIGGTRLSTHHLLRAPHLRPIRIRAGALGAGVPATDLLVSPQHRVLVRSTIAQRMFDAPEVLVAAKQLLMLDGIDIAADLDRVDYFHLLFDRHEVVISNGAETESLYAGPEALHSLGRVEMEEIFALAPALRDPGFRPQEARPLPSGRKARKLAMRHIQHQRPLVMANMH</sequence>
<evidence type="ECO:0000313" key="3">
    <source>
        <dbReference type="Proteomes" id="UP000183635"/>
    </source>
</evidence>
<dbReference type="Pfam" id="PF13403">
    <property type="entry name" value="Hint_2"/>
    <property type="match status" value="1"/>
</dbReference>
<organism evidence="2 3">
    <name type="scientific">Paracoccus aminovorans</name>
    <dbReference type="NCBI Taxonomy" id="34004"/>
    <lineage>
        <taxon>Bacteria</taxon>
        <taxon>Pseudomonadati</taxon>
        <taxon>Pseudomonadota</taxon>
        <taxon>Alphaproteobacteria</taxon>
        <taxon>Rhodobacterales</taxon>
        <taxon>Paracoccaceae</taxon>
        <taxon>Paracoccus</taxon>
    </lineage>
</organism>
<reference evidence="2 3" key="1">
    <citation type="submission" date="2016-10" db="EMBL/GenBank/DDBJ databases">
        <authorList>
            <person name="de Groot N.N."/>
        </authorList>
    </citation>
    <scope>NUCLEOTIDE SEQUENCE [LARGE SCALE GENOMIC DNA]</scope>
    <source>
        <strain evidence="2 3">DSM 8537</strain>
    </source>
</reference>
<dbReference type="InterPro" id="IPR028992">
    <property type="entry name" value="Hedgehog/Intein_dom"/>
</dbReference>
<dbReference type="STRING" id="34004.SAMN04488021_14616"/>
<dbReference type="SUPFAM" id="SSF51294">
    <property type="entry name" value="Hedgehog/intein (Hint) domain"/>
    <property type="match status" value="1"/>
</dbReference>
<protein>
    <submittedName>
        <fullName evidence="2">Hint domain-containing protein</fullName>
    </submittedName>
</protein>
<keyword evidence="3" id="KW-1185">Reference proteome</keyword>
<dbReference type="AlphaFoldDB" id="A0A1I3EAE6"/>
<proteinExistence type="predicted"/>
<dbReference type="InterPro" id="IPR036844">
    <property type="entry name" value="Hint_dom_sf"/>
</dbReference>